<sequence length="139" mass="16091">MHIYSDFNVGTETIRIKALIDSRAGGKFMSWEMALKLGLLQNKLLSPIQVFNVDGTPNKTAWITHLVIASYHIGQKRIMDEFLLSGLGREEIILGLPWLWKYNLLVDWISGEVMFRPQRYITIPRFTSILDWEAPEELI</sequence>
<dbReference type="KEGG" id="mrr:Moror_3316"/>
<gene>
    <name evidence="1" type="ORF">Moror_3316</name>
</gene>
<dbReference type="Proteomes" id="UP000017559">
    <property type="component" value="Unassembled WGS sequence"/>
</dbReference>
<keyword evidence="2" id="KW-1185">Reference proteome</keyword>
<evidence type="ECO:0000313" key="2">
    <source>
        <dbReference type="Proteomes" id="UP000017559"/>
    </source>
</evidence>
<dbReference type="CDD" id="cd00303">
    <property type="entry name" value="retropepsin_like"/>
    <property type="match status" value="1"/>
</dbReference>
<name>V2XUX3_MONRO</name>
<dbReference type="InterPro" id="IPR021109">
    <property type="entry name" value="Peptidase_aspartic_dom_sf"/>
</dbReference>
<dbReference type="HOGENOM" id="CLU_000384_42_1_1"/>
<organism evidence="1 2">
    <name type="scientific">Moniliophthora roreri (strain MCA 2997)</name>
    <name type="common">Cocoa frosty pod rot fungus</name>
    <name type="synonym">Crinipellis roreri</name>
    <dbReference type="NCBI Taxonomy" id="1381753"/>
    <lineage>
        <taxon>Eukaryota</taxon>
        <taxon>Fungi</taxon>
        <taxon>Dikarya</taxon>
        <taxon>Basidiomycota</taxon>
        <taxon>Agaricomycotina</taxon>
        <taxon>Agaricomycetes</taxon>
        <taxon>Agaricomycetidae</taxon>
        <taxon>Agaricales</taxon>
        <taxon>Marasmiineae</taxon>
        <taxon>Marasmiaceae</taxon>
        <taxon>Moniliophthora</taxon>
    </lineage>
</organism>
<proteinExistence type="predicted"/>
<accession>V2XUX3</accession>
<dbReference type="EMBL" id="AWSO01001629">
    <property type="protein sequence ID" value="ESK83184.1"/>
    <property type="molecule type" value="Genomic_DNA"/>
</dbReference>
<dbReference type="AlphaFoldDB" id="V2XUX3"/>
<protein>
    <submittedName>
        <fullName evidence="1">Pro-pol protein</fullName>
    </submittedName>
</protein>
<dbReference type="Pfam" id="PF08284">
    <property type="entry name" value="RVP_2"/>
    <property type="match status" value="1"/>
</dbReference>
<dbReference type="OrthoDB" id="3262920at2759"/>
<evidence type="ECO:0000313" key="1">
    <source>
        <dbReference type="EMBL" id="ESK83184.1"/>
    </source>
</evidence>
<reference evidence="1 2" key="1">
    <citation type="journal article" date="2014" name="BMC Genomics">
        <title>Genome and secretome analysis of the hemibiotrophic fungal pathogen, Moniliophthora roreri, which causes frosty pod rot disease of cacao: mechanisms of the biotrophic and necrotrophic phases.</title>
        <authorList>
            <person name="Meinhardt L.W."/>
            <person name="Costa G.G.L."/>
            <person name="Thomazella D.P.T."/>
            <person name="Teixeira P.J.P.L."/>
            <person name="Carazzolle M.F."/>
            <person name="Schuster S.C."/>
            <person name="Carlson J.E."/>
            <person name="Guiltinan M.J."/>
            <person name="Mieczkowski P."/>
            <person name="Farmer A."/>
            <person name="Ramaraj T."/>
            <person name="Crozier J."/>
            <person name="Davis R.E."/>
            <person name="Shao J."/>
            <person name="Melnick R.L."/>
            <person name="Pereira G.A.G."/>
            <person name="Bailey B.A."/>
        </authorList>
    </citation>
    <scope>NUCLEOTIDE SEQUENCE [LARGE SCALE GENOMIC DNA]</scope>
    <source>
        <strain evidence="1 2">MCA 2997</strain>
    </source>
</reference>
<dbReference type="SUPFAM" id="SSF50630">
    <property type="entry name" value="Acid proteases"/>
    <property type="match status" value="1"/>
</dbReference>
<comment type="caution">
    <text evidence="1">The sequence shown here is derived from an EMBL/GenBank/DDBJ whole genome shotgun (WGS) entry which is preliminary data.</text>
</comment>
<dbReference type="Gene3D" id="2.40.70.10">
    <property type="entry name" value="Acid Proteases"/>
    <property type="match status" value="1"/>
</dbReference>